<evidence type="ECO:0000313" key="2">
    <source>
        <dbReference type="Proteomes" id="UP000202089"/>
    </source>
</evidence>
<dbReference type="RefSeq" id="YP_009274023.1">
    <property type="nucleotide sequence ID" value="NC_030912.1"/>
</dbReference>
<reference evidence="2" key="1">
    <citation type="submission" date="2016-03" db="EMBL/GenBank/DDBJ databases">
        <authorList>
            <person name="Ploux O."/>
        </authorList>
    </citation>
    <scope>NUCLEOTIDE SEQUENCE [LARGE SCALE GENOMIC DNA]</scope>
</reference>
<evidence type="ECO:0000313" key="1">
    <source>
        <dbReference type="EMBL" id="ANA87589.1"/>
    </source>
</evidence>
<sequence>MATLRVDVRGDDRIRANLARAAAHIDNPHEPLKQAADAVADRASELAPKDTGNLAGRNRGRVTKHTASVFNRVRYAGFQEHGTRVMHAHPFLRPALQTTDIAAFFEQFAHDVANDI</sequence>
<accession>A0A160DHJ2</accession>
<gene>
    <name evidence="1" type="primary">11</name>
    <name evidence="1" type="ORF">MCGONAGALL_11</name>
</gene>
<dbReference type="NCBIfam" id="TIGR01725">
    <property type="entry name" value="phge_HK97_gp10"/>
    <property type="match status" value="1"/>
</dbReference>
<dbReference type="InterPro" id="IPR010064">
    <property type="entry name" value="HK97-gp10_tail"/>
</dbReference>
<dbReference type="GeneID" id="28801462"/>
<dbReference type="EMBL" id="KU998255">
    <property type="protein sequence ID" value="ANA87589.1"/>
    <property type="molecule type" value="Genomic_DNA"/>
</dbReference>
<proteinExistence type="predicted"/>
<dbReference type="Proteomes" id="UP000202089">
    <property type="component" value="Segment"/>
</dbReference>
<name>A0A160DHJ2_9CAUD</name>
<dbReference type="OrthoDB" id="28944at10239"/>
<protein>
    <submittedName>
        <fullName evidence="1">Uncharacterized protein</fullName>
    </submittedName>
</protein>
<keyword evidence="2" id="KW-1185">Reference proteome</keyword>
<dbReference type="KEGG" id="vg:28801462"/>
<organism evidence="1 2">
    <name type="scientific">Gordonia phage McGonagall</name>
    <dbReference type="NCBI Taxonomy" id="1838072"/>
    <lineage>
        <taxon>Viruses</taxon>
        <taxon>Duplodnaviria</taxon>
        <taxon>Heunggongvirae</taxon>
        <taxon>Uroviricota</taxon>
        <taxon>Caudoviricetes</taxon>
        <taxon>Mcgonagallvirus</taxon>
        <taxon>Mcgonagallvirus macgonagall</taxon>
    </lineage>
</organism>